<keyword evidence="3" id="KW-1003">Cell membrane</keyword>
<dbReference type="PANTHER" id="PTHR37461">
    <property type="entry name" value="ANTI-SIGMA-K FACTOR RSKA"/>
    <property type="match status" value="1"/>
</dbReference>
<evidence type="ECO:0000256" key="7">
    <source>
        <dbReference type="ARBA" id="ARBA00029829"/>
    </source>
</evidence>
<gene>
    <name evidence="11" type="ORF">SSPSH_003750</name>
</gene>
<evidence type="ECO:0000256" key="6">
    <source>
        <dbReference type="ARBA" id="ARBA00023136"/>
    </source>
</evidence>
<sequence>MAESEQEQRILQAAEYALGTLEPRERSRFETQLMHDAEARRELAYWETRLGALGLALRPADPPAAVWDRVTRELGLESATPVAQNSETSARHSRSAANDSGPGMWRGLALVASVAALVMAGFLFTGSTERSAGPESPAAPAYASVVYDEPTGMSWLVTAHANSHKMTVVAMGDYEVPEGKVLRAWLKPENGEPVLLGKWPNTHGDHEMAVSDTAAQHMNEPAKLMVSMEDAGTSAQASVPSGKLMWTSPIARRTG</sequence>
<evidence type="ECO:0000256" key="8">
    <source>
        <dbReference type="ARBA" id="ARBA00030803"/>
    </source>
</evidence>
<dbReference type="InterPro" id="IPR018764">
    <property type="entry name" value="RskA_C"/>
</dbReference>
<keyword evidence="4" id="KW-0812">Transmembrane</keyword>
<dbReference type="Pfam" id="PF10099">
    <property type="entry name" value="RskA_C"/>
    <property type="match status" value="1"/>
</dbReference>
<dbReference type="AlphaFoldDB" id="U2EG74"/>
<evidence type="ECO:0000256" key="1">
    <source>
        <dbReference type="ARBA" id="ARBA00004167"/>
    </source>
</evidence>
<comment type="caution">
    <text evidence="11">The sequence shown here is derived from an EMBL/GenBank/DDBJ whole genome shotgun (WGS) entry which is preliminary data.</text>
</comment>
<dbReference type="STRING" id="1033802.SSPSH_003750"/>
<dbReference type="GO" id="GO:0006417">
    <property type="term" value="P:regulation of translation"/>
    <property type="evidence" value="ECO:0007669"/>
    <property type="project" value="TreeGrafter"/>
</dbReference>
<dbReference type="PANTHER" id="PTHR37461:SF1">
    <property type="entry name" value="ANTI-SIGMA-K FACTOR RSKA"/>
    <property type="match status" value="1"/>
</dbReference>
<evidence type="ECO:0000313" key="11">
    <source>
        <dbReference type="EMBL" id="ERJ17427.1"/>
    </source>
</evidence>
<evidence type="ECO:0000259" key="10">
    <source>
        <dbReference type="Pfam" id="PF10099"/>
    </source>
</evidence>
<dbReference type="Gene3D" id="1.10.10.1320">
    <property type="entry name" value="Anti-sigma factor, zinc-finger domain"/>
    <property type="match status" value="1"/>
</dbReference>
<dbReference type="InterPro" id="IPR051474">
    <property type="entry name" value="Anti-sigma-K/W_factor"/>
</dbReference>
<evidence type="ECO:0000256" key="4">
    <source>
        <dbReference type="ARBA" id="ARBA00022692"/>
    </source>
</evidence>
<feature type="domain" description="Anti-sigma K factor RskA C-terminal" evidence="10">
    <location>
        <begin position="112"/>
        <end position="243"/>
    </location>
</feature>
<evidence type="ECO:0000256" key="2">
    <source>
        <dbReference type="ARBA" id="ARBA00004236"/>
    </source>
</evidence>
<feature type="region of interest" description="Disordered" evidence="9">
    <location>
        <begin position="78"/>
        <end position="99"/>
    </location>
</feature>
<organism evidence="11 12">
    <name type="scientific">Salinisphaera shabanensis E1L3A</name>
    <dbReference type="NCBI Taxonomy" id="1033802"/>
    <lineage>
        <taxon>Bacteria</taxon>
        <taxon>Pseudomonadati</taxon>
        <taxon>Pseudomonadota</taxon>
        <taxon>Gammaproteobacteria</taxon>
        <taxon>Salinisphaerales</taxon>
        <taxon>Salinisphaeraceae</taxon>
        <taxon>Salinisphaera</taxon>
    </lineage>
</organism>
<evidence type="ECO:0000256" key="5">
    <source>
        <dbReference type="ARBA" id="ARBA00022989"/>
    </source>
</evidence>
<reference evidence="11 12" key="2">
    <citation type="journal article" date="2013" name="PLoS ONE">
        <title>INDIGO - INtegrated Data Warehouse of MIcrobial GenOmes with Examples from the Red Sea Extremophiles.</title>
        <authorList>
            <person name="Alam I."/>
            <person name="Antunes A."/>
            <person name="Kamau A.A."/>
            <person name="Ba Alawi W."/>
            <person name="Kalkatawi M."/>
            <person name="Stingl U."/>
            <person name="Bajic V.B."/>
        </authorList>
    </citation>
    <scope>NUCLEOTIDE SEQUENCE [LARGE SCALE GENOMIC DNA]</scope>
    <source>
        <strain evidence="11 12">E1L3A</strain>
    </source>
</reference>
<dbReference type="EMBL" id="AFNV02000040">
    <property type="protein sequence ID" value="ERJ17427.1"/>
    <property type="molecule type" value="Genomic_DNA"/>
</dbReference>
<dbReference type="InterPro" id="IPR041916">
    <property type="entry name" value="Anti_sigma_zinc_sf"/>
</dbReference>
<name>U2EG74_9GAMM</name>
<keyword evidence="12" id="KW-1185">Reference proteome</keyword>
<dbReference type="RefSeq" id="WP_006913010.1">
    <property type="nucleotide sequence ID" value="NZ_AFNV02000040.1"/>
</dbReference>
<keyword evidence="6" id="KW-0472">Membrane</keyword>
<dbReference type="GO" id="GO:0016989">
    <property type="term" value="F:sigma factor antagonist activity"/>
    <property type="evidence" value="ECO:0007669"/>
    <property type="project" value="TreeGrafter"/>
</dbReference>
<accession>U2EG74</accession>
<reference evidence="11 12" key="1">
    <citation type="journal article" date="2011" name="J. Bacteriol.">
        <title>Genome sequence of Salinisphaera shabanensis, a gammaproteobacterium from the harsh, variable environment of the brine-seawater interface of the Shaban Deep in the Red Sea.</title>
        <authorList>
            <person name="Antunes A."/>
            <person name="Alam I."/>
            <person name="Bajic V.B."/>
            <person name="Stingl U."/>
        </authorList>
    </citation>
    <scope>NUCLEOTIDE SEQUENCE [LARGE SCALE GENOMIC DNA]</scope>
    <source>
        <strain evidence="11 12">E1L3A</strain>
    </source>
</reference>
<dbReference type="eggNOG" id="COG5343">
    <property type="taxonomic scope" value="Bacteria"/>
</dbReference>
<keyword evidence="5" id="KW-1133">Transmembrane helix</keyword>
<evidence type="ECO:0000313" key="12">
    <source>
        <dbReference type="Proteomes" id="UP000006242"/>
    </source>
</evidence>
<dbReference type="GO" id="GO:0005886">
    <property type="term" value="C:plasma membrane"/>
    <property type="evidence" value="ECO:0007669"/>
    <property type="project" value="UniProtKB-SubCell"/>
</dbReference>
<comment type="subcellular location">
    <subcellularLocation>
        <location evidence="2">Cell membrane</location>
    </subcellularLocation>
    <subcellularLocation>
        <location evidence="1">Membrane</location>
        <topology evidence="1">Single-pass membrane protein</topology>
    </subcellularLocation>
</comment>
<proteinExistence type="predicted"/>
<protein>
    <recommendedName>
        <fullName evidence="8">Regulator of SigK</fullName>
    </recommendedName>
    <alternativeName>
        <fullName evidence="7">Sigma-K anti-sigma factor RskA</fullName>
    </alternativeName>
</protein>
<evidence type="ECO:0000256" key="9">
    <source>
        <dbReference type="SAM" id="MobiDB-lite"/>
    </source>
</evidence>
<dbReference type="OrthoDB" id="5298046at2"/>
<dbReference type="Proteomes" id="UP000006242">
    <property type="component" value="Unassembled WGS sequence"/>
</dbReference>
<evidence type="ECO:0000256" key="3">
    <source>
        <dbReference type="ARBA" id="ARBA00022475"/>
    </source>
</evidence>